<dbReference type="NCBIfam" id="TIGR00724">
    <property type="entry name" value="urea_amlyse_rel"/>
    <property type="match status" value="1"/>
</dbReference>
<evidence type="ECO:0000256" key="1">
    <source>
        <dbReference type="ARBA" id="ARBA00022741"/>
    </source>
</evidence>
<keyword evidence="2" id="KW-0378">Hydrolase</keyword>
<keyword evidence="3" id="KW-0067">ATP-binding</keyword>
<dbReference type="InterPro" id="IPR052708">
    <property type="entry name" value="PxpC"/>
</dbReference>
<dbReference type="Pfam" id="PF02626">
    <property type="entry name" value="CT_A_B"/>
    <property type="match status" value="1"/>
</dbReference>
<dbReference type="SUPFAM" id="SSF50891">
    <property type="entry name" value="Cyclophilin-like"/>
    <property type="match status" value="1"/>
</dbReference>
<dbReference type="SMART" id="SM00797">
    <property type="entry name" value="AHS2"/>
    <property type="match status" value="1"/>
</dbReference>
<protein>
    <submittedName>
        <fullName evidence="5">KipI antagonist</fullName>
    </submittedName>
</protein>
<dbReference type="PANTHER" id="PTHR43309:SF5">
    <property type="entry name" value="5-OXOPROLINASE SUBUNIT C"/>
    <property type="match status" value="1"/>
</dbReference>
<evidence type="ECO:0000256" key="3">
    <source>
        <dbReference type="ARBA" id="ARBA00022840"/>
    </source>
</evidence>
<proteinExistence type="predicted"/>
<name>A0A2N3LFE4_9BACI</name>
<gene>
    <name evidence="5" type="ORF">CWO92_19345</name>
</gene>
<evidence type="ECO:0000313" key="5">
    <source>
        <dbReference type="EMBL" id="PKR83336.1"/>
    </source>
</evidence>
<dbReference type="RefSeq" id="WP_101355854.1">
    <property type="nucleotide sequence ID" value="NZ_PIQO01000019.1"/>
</dbReference>
<sequence length="336" mass="37178">MITIKKPGLLTSIQDLGRYGYQKYGIIVSGAMDSFSHRIANLLVGNEENAPTLEITLLGPVLEFHEDTLISLCGGDLTPLINGKPISMWRTIYVKKGSELRFGKPKEGCRVYLAVAGGFSVPTVMGSKSTYISAGIGGFKGRALVAGDQVSVCNQSLLSSKIMLQMKKQAEDESFAEMEWSVASNFIPMFKKEQTIRVMRGRQFSLFTYKSQKDIFSKTFEVTTHSDRMGYRLKGETLSLEHPTEMLSEAVSFGTIQVPSDGNPIILLADRQTTGGYPKIGQVAAVDLSLLAQAKPGDMIRFSEITDEEAQLLLIHRERKLQELKKGILLKLVREE</sequence>
<evidence type="ECO:0000256" key="2">
    <source>
        <dbReference type="ARBA" id="ARBA00022801"/>
    </source>
</evidence>
<dbReference type="GO" id="GO:0016787">
    <property type="term" value="F:hydrolase activity"/>
    <property type="evidence" value="ECO:0007669"/>
    <property type="project" value="UniProtKB-KW"/>
</dbReference>
<feature type="domain" description="Carboxyltransferase" evidence="4">
    <location>
        <begin position="23"/>
        <end position="320"/>
    </location>
</feature>
<dbReference type="EMBL" id="PIQO01000019">
    <property type="protein sequence ID" value="PKR83336.1"/>
    <property type="molecule type" value="Genomic_DNA"/>
</dbReference>
<organism evidence="5 6">
    <name type="scientific">Heyndrickxia camelliae</name>
    <dbReference type="NCBI Taxonomy" id="1707093"/>
    <lineage>
        <taxon>Bacteria</taxon>
        <taxon>Bacillati</taxon>
        <taxon>Bacillota</taxon>
        <taxon>Bacilli</taxon>
        <taxon>Bacillales</taxon>
        <taxon>Bacillaceae</taxon>
        <taxon>Heyndrickxia</taxon>
    </lineage>
</organism>
<dbReference type="InterPro" id="IPR029000">
    <property type="entry name" value="Cyclophilin-like_dom_sf"/>
</dbReference>
<dbReference type="AlphaFoldDB" id="A0A2N3LFE4"/>
<keyword evidence="1" id="KW-0547">Nucleotide-binding</keyword>
<dbReference type="InterPro" id="IPR003778">
    <property type="entry name" value="CT_A_B"/>
</dbReference>
<evidence type="ECO:0000313" key="6">
    <source>
        <dbReference type="Proteomes" id="UP000233440"/>
    </source>
</evidence>
<keyword evidence="6" id="KW-1185">Reference proteome</keyword>
<accession>A0A2N3LFE4</accession>
<dbReference type="GO" id="GO:0005524">
    <property type="term" value="F:ATP binding"/>
    <property type="evidence" value="ECO:0007669"/>
    <property type="project" value="UniProtKB-KW"/>
</dbReference>
<reference evidence="5 6" key="1">
    <citation type="submission" date="2017-11" db="EMBL/GenBank/DDBJ databases">
        <title>Bacillus camelliae sp. nov., isolated from pu'er tea.</title>
        <authorList>
            <person name="Niu L."/>
        </authorList>
    </citation>
    <scope>NUCLEOTIDE SEQUENCE [LARGE SCALE GENOMIC DNA]</scope>
    <source>
        <strain evidence="5 6">7578-1</strain>
    </source>
</reference>
<comment type="caution">
    <text evidence="5">The sequence shown here is derived from an EMBL/GenBank/DDBJ whole genome shotgun (WGS) entry which is preliminary data.</text>
</comment>
<dbReference type="OrthoDB" id="9782422at2"/>
<evidence type="ECO:0000259" key="4">
    <source>
        <dbReference type="SMART" id="SM00797"/>
    </source>
</evidence>
<dbReference type="Gene3D" id="2.40.100.10">
    <property type="entry name" value="Cyclophilin-like"/>
    <property type="match status" value="1"/>
</dbReference>
<dbReference type="Proteomes" id="UP000233440">
    <property type="component" value="Unassembled WGS sequence"/>
</dbReference>
<dbReference type="PANTHER" id="PTHR43309">
    <property type="entry name" value="5-OXOPROLINASE SUBUNIT C"/>
    <property type="match status" value="1"/>
</dbReference>